<dbReference type="InterPro" id="IPR011335">
    <property type="entry name" value="Restrct_endonuc-II-like"/>
</dbReference>
<evidence type="ECO:0000313" key="1">
    <source>
        <dbReference type="EMBL" id="TWT89758.1"/>
    </source>
</evidence>
<dbReference type="AlphaFoldDB" id="A0A5C5ZRS8"/>
<name>A0A5C5ZRS8_9BACT</name>
<dbReference type="SUPFAM" id="SSF52980">
    <property type="entry name" value="Restriction endonuclease-like"/>
    <property type="match status" value="1"/>
</dbReference>
<dbReference type="Proteomes" id="UP000315440">
    <property type="component" value="Unassembled WGS sequence"/>
</dbReference>
<accession>A0A5C5ZRS8</accession>
<comment type="caution">
    <text evidence="1">The sequence shown here is derived from an EMBL/GenBank/DDBJ whole genome shotgun (WGS) entry which is preliminary data.</text>
</comment>
<gene>
    <name evidence="1" type="ORF">Mal64_01370</name>
</gene>
<keyword evidence="2" id="KW-1185">Reference proteome</keyword>
<sequence>MDAFESLIATILMRDGFWVQTSLNVKLTKSEKVEIGRHSSPRWELDVVAYRPGDNVLRVVECKSYLDSSGVRLTAFDPTSSYARAVCS</sequence>
<evidence type="ECO:0000313" key="2">
    <source>
        <dbReference type="Proteomes" id="UP000315440"/>
    </source>
</evidence>
<protein>
    <submittedName>
        <fullName evidence="1">Uncharacterized protein</fullName>
    </submittedName>
</protein>
<reference evidence="1 2" key="1">
    <citation type="submission" date="2019-02" db="EMBL/GenBank/DDBJ databases">
        <title>Deep-cultivation of Planctomycetes and their phenomic and genomic characterization uncovers novel biology.</title>
        <authorList>
            <person name="Wiegand S."/>
            <person name="Jogler M."/>
            <person name="Boedeker C."/>
            <person name="Pinto D."/>
            <person name="Vollmers J."/>
            <person name="Rivas-Marin E."/>
            <person name="Kohn T."/>
            <person name="Peeters S.H."/>
            <person name="Heuer A."/>
            <person name="Rast P."/>
            <person name="Oberbeckmann S."/>
            <person name="Bunk B."/>
            <person name="Jeske O."/>
            <person name="Meyerdierks A."/>
            <person name="Storesund J.E."/>
            <person name="Kallscheuer N."/>
            <person name="Luecker S."/>
            <person name="Lage O.M."/>
            <person name="Pohl T."/>
            <person name="Merkel B.J."/>
            <person name="Hornburger P."/>
            <person name="Mueller R.-W."/>
            <person name="Bruemmer F."/>
            <person name="Labrenz M."/>
            <person name="Spormann A.M."/>
            <person name="Op Den Camp H."/>
            <person name="Overmann J."/>
            <person name="Amann R."/>
            <person name="Jetten M.S.M."/>
            <person name="Mascher T."/>
            <person name="Medema M.H."/>
            <person name="Devos D.P."/>
            <person name="Kaster A.-K."/>
            <person name="Ovreas L."/>
            <person name="Rohde M."/>
            <person name="Galperin M.Y."/>
            <person name="Jogler C."/>
        </authorList>
    </citation>
    <scope>NUCLEOTIDE SEQUENCE [LARGE SCALE GENOMIC DNA]</scope>
    <source>
        <strain evidence="1 2">Mal64</strain>
    </source>
</reference>
<organism evidence="1 2">
    <name type="scientific">Pseudobythopirellula maris</name>
    <dbReference type="NCBI Taxonomy" id="2527991"/>
    <lineage>
        <taxon>Bacteria</taxon>
        <taxon>Pseudomonadati</taxon>
        <taxon>Planctomycetota</taxon>
        <taxon>Planctomycetia</taxon>
        <taxon>Pirellulales</taxon>
        <taxon>Lacipirellulaceae</taxon>
        <taxon>Pseudobythopirellula</taxon>
    </lineage>
</organism>
<dbReference type="EMBL" id="SJPQ01000001">
    <property type="protein sequence ID" value="TWT89758.1"/>
    <property type="molecule type" value="Genomic_DNA"/>
</dbReference>
<proteinExistence type="predicted"/>